<feature type="transmembrane region" description="Helical" evidence="9">
    <location>
        <begin position="52"/>
        <end position="71"/>
    </location>
</feature>
<proteinExistence type="inferred from homology"/>
<keyword evidence="7 9" id="KW-0472">Membrane</keyword>
<organism evidence="10 11">
    <name type="scientific">Metallococcus carri</name>
    <dbReference type="NCBI Taxonomy" id="1656884"/>
    <lineage>
        <taxon>Bacteria</taxon>
        <taxon>Bacillati</taxon>
        <taxon>Actinomycetota</taxon>
        <taxon>Actinomycetes</taxon>
        <taxon>Micrococcales</taxon>
        <taxon>Dermacoccaceae</taxon>
        <taxon>Metallococcus</taxon>
    </lineage>
</organism>
<dbReference type="PANTHER" id="PTHR21716">
    <property type="entry name" value="TRANSMEMBRANE PROTEIN"/>
    <property type="match status" value="1"/>
</dbReference>
<feature type="transmembrane region" description="Helical" evidence="9">
    <location>
        <begin position="345"/>
        <end position="376"/>
    </location>
</feature>
<keyword evidence="4" id="KW-1003">Cell membrane</keyword>
<accession>A0A967EA25</accession>
<protein>
    <submittedName>
        <fullName evidence="10">AI-2E family transporter</fullName>
    </submittedName>
</protein>
<keyword evidence="3" id="KW-0813">Transport</keyword>
<evidence type="ECO:0000256" key="5">
    <source>
        <dbReference type="ARBA" id="ARBA00022692"/>
    </source>
</evidence>
<dbReference type="Pfam" id="PF01594">
    <property type="entry name" value="AI-2E_transport"/>
    <property type="match status" value="1"/>
</dbReference>
<name>A0A967EA25_9MICO</name>
<evidence type="ECO:0000256" key="8">
    <source>
        <dbReference type="SAM" id="MobiDB-lite"/>
    </source>
</evidence>
<feature type="transmembrane region" description="Helical" evidence="9">
    <location>
        <begin position="255"/>
        <end position="275"/>
    </location>
</feature>
<comment type="subcellular location">
    <subcellularLocation>
        <location evidence="1">Cell membrane</location>
        <topology evidence="1">Multi-pass membrane protein</topology>
    </subcellularLocation>
</comment>
<comment type="similarity">
    <text evidence="2">Belongs to the autoinducer-2 exporter (AI-2E) (TC 2.A.86) family.</text>
</comment>
<evidence type="ECO:0000256" key="6">
    <source>
        <dbReference type="ARBA" id="ARBA00022989"/>
    </source>
</evidence>
<dbReference type="PANTHER" id="PTHR21716:SF53">
    <property type="entry name" value="PERMEASE PERM-RELATED"/>
    <property type="match status" value="1"/>
</dbReference>
<evidence type="ECO:0000256" key="7">
    <source>
        <dbReference type="ARBA" id="ARBA00023136"/>
    </source>
</evidence>
<dbReference type="GO" id="GO:0005886">
    <property type="term" value="C:plasma membrane"/>
    <property type="evidence" value="ECO:0007669"/>
    <property type="project" value="UniProtKB-SubCell"/>
</dbReference>
<dbReference type="InterPro" id="IPR002549">
    <property type="entry name" value="AI-2E-like"/>
</dbReference>
<evidence type="ECO:0000313" key="10">
    <source>
        <dbReference type="EMBL" id="NHN57017.1"/>
    </source>
</evidence>
<keyword evidence="6 9" id="KW-1133">Transmembrane helix</keyword>
<keyword evidence="11" id="KW-1185">Reference proteome</keyword>
<feature type="transmembrane region" description="Helical" evidence="9">
    <location>
        <begin position="111"/>
        <end position="131"/>
    </location>
</feature>
<dbReference type="Proteomes" id="UP000744769">
    <property type="component" value="Unassembled WGS sequence"/>
</dbReference>
<feature type="transmembrane region" description="Helical" evidence="9">
    <location>
        <begin position="281"/>
        <end position="309"/>
    </location>
</feature>
<feature type="transmembrane region" description="Helical" evidence="9">
    <location>
        <begin position="77"/>
        <end position="99"/>
    </location>
</feature>
<feature type="region of interest" description="Disordered" evidence="8">
    <location>
        <begin position="1"/>
        <end position="34"/>
    </location>
</feature>
<feature type="compositionally biased region" description="Low complexity" evidence="8">
    <location>
        <begin position="1"/>
        <end position="15"/>
    </location>
</feature>
<evidence type="ECO:0000256" key="1">
    <source>
        <dbReference type="ARBA" id="ARBA00004651"/>
    </source>
</evidence>
<keyword evidence="5 9" id="KW-0812">Transmembrane</keyword>
<evidence type="ECO:0000256" key="4">
    <source>
        <dbReference type="ARBA" id="ARBA00022475"/>
    </source>
</evidence>
<evidence type="ECO:0000256" key="2">
    <source>
        <dbReference type="ARBA" id="ARBA00009773"/>
    </source>
</evidence>
<dbReference type="EMBL" id="JAAOIV010000012">
    <property type="protein sequence ID" value="NHN57017.1"/>
    <property type="molecule type" value="Genomic_DNA"/>
</dbReference>
<evidence type="ECO:0000256" key="3">
    <source>
        <dbReference type="ARBA" id="ARBA00022448"/>
    </source>
</evidence>
<feature type="transmembrane region" description="Helical" evidence="9">
    <location>
        <begin position="316"/>
        <end position="339"/>
    </location>
</feature>
<dbReference type="RefSeq" id="WP_166197869.1">
    <property type="nucleotide sequence ID" value="NZ_JAAOIV010000012.1"/>
</dbReference>
<reference evidence="10" key="1">
    <citation type="submission" date="2020-03" db="EMBL/GenBank/DDBJ databases">
        <title>Draft sequencing of Calidifontibacter sp. DB0510.</title>
        <authorList>
            <person name="Kim D.-U."/>
        </authorList>
    </citation>
    <scope>NUCLEOTIDE SEQUENCE</scope>
    <source>
        <strain evidence="10">DB0510</strain>
    </source>
</reference>
<feature type="transmembrane region" description="Helical" evidence="9">
    <location>
        <begin position="197"/>
        <end position="216"/>
    </location>
</feature>
<dbReference type="GO" id="GO:0055085">
    <property type="term" value="P:transmembrane transport"/>
    <property type="evidence" value="ECO:0007669"/>
    <property type="project" value="TreeGrafter"/>
</dbReference>
<gene>
    <name evidence="10" type="ORF">G9U51_14700</name>
</gene>
<comment type="caution">
    <text evidence="10">The sequence shown here is derived from an EMBL/GenBank/DDBJ whole genome shotgun (WGS) entry which is preliminary data.</text>
</comment>
<dbReference type="AlphaFoldDB" id="A0A967EA25"/>
<evidence type="ECO:0000256" key="9">
    <source>
        <dbReference type="SAM" id="Phobius"/>
    </source>
</evidence>
<sequence length="391" mass="41485">MKARSAAARLSGLRPRPTPPPDDPAPSEDLPAWGDRPEGDHALDHVSFGVQVAAWWSLCLMLVVGGLWTIVVLLSRIGLVTVTITIAVMICALLQPMVALLQRVGLPRPPAVLIVFIGGIGVIGYLSWFVISQIAYAKDSLTGQLQGAADEIRNWLINGPLRMTPKQADRFSVDLVQTLSEHQHQIITGAFQAATSAIGILSGVILCVFATLFLMLDNGSIWRWFVRFLPRPTHAHAMEAGQVAWRTLTAYTRSLVLLAAINALAMVPAMMIAGLPLVVPLAVLLFLGSLVPLVGVLIAGAVVCLVAFITQGLTTAIVLAIVLVVVVQLFGNLLNPIILGKAVDIHPLAILVCVTAGTILAGAFGAFVAVPLAAVVNNAIRAVRSHQQART</sequence>
<evidence type="ECO:0000313" key="11">
    <source>
        <dbReference type="Proteomes" id="UP000744769"/>
    </source>
</evidence>